<dbReference type="AlphaFoldDB" id="J3LGD3"/>
<evidence type="ECO:0000313" key="3">
    <source>
        <dbReference type="Proteomes" id="UP000006038"/>
    </source>
</evidence>
<dbReference type="HOGENOM" id="CLU_1505699_0_0_1"/>
<protein>
    <submittedName>
        <fullName evidence="2">Uncharacterized protein</fullName>
    </submittedName>
</protein>
<accession>J3LGD3</accession>
<dbReference type="EnsemblPlants" id="OB02G37000.1">
    <property type="protein sequence ID" value="OB02G37000.1"/>
    <property type="gene ID" value="OB02G37000"/>
</dbReference>
<organism evidence="2">
    <name type="scientific">Oryza brachyantha</name>
    <name type="common">malo sina</name>
    <dbReference type="NCBI Taxonomy" id="4533"/>
    <lineage>
        <taxon>Eukaryota</taxon>
        <taxon>Viridiplantae</taxon>
        <taxon>Streptophyta</taxon>
        <taxon>Embryophyta</taxon>
        <taxon>Tracheophyta</taxon>
        <taxon>Spermatophyta</taxon>
        <taxon>Magnoliopsida</taxon>
        <taxon>Liliopsida</taxon>
        <taxon>Poales</taxon>
        <taxon>Poaceae</taxon>
        <taxon>BOP clade</taxon>
        <taxon>Oryzoideae</taxon>
        <taxon>Oryzeae</taxon>
        <taxon>Oryzinae</taxon>
        <taxon>Oryza</taxon>
    </lineage>
</organism>
<reference evidence="2" key="1">
    <citation type="submission" date="2013-04" db="UniProtKB">
        <authorList>
            <consortium name="EnsemblPlants"/>
        </authorList>
    </citation>
    <scope>IDENTIFICATION</scope>
</reference>
<name>J3LGD3_ORYBR</name>
<proteinExistence type="predicted"/>
<evidence type="ECO:0000313" key="2">
    <source>
        <dbReference type="EnsemblPlants" id="OB02G37000.1"/>
    </source>
</evidence>
<sequence length="179" mass="19902">MAESIDPTVALPPSPAVHAVEEGADDDHRQNRDHYRHPIVARVTWCKNTYGTYPDVNSVTFCQLKNTNIPTTHLQQEIKSLIGTPESAGGDESINRRCRKRYDDDPATPSSSSSQPFINQFSRSSLRISGTTSLLEYIPLVTIGLLERERERERAACTAHPSLLFSSPKLNLKIDSLVA</sequence>
<dbReference type="Gramene" id="OB02G37000.1">
    <property type="protein sequence ID" value="OB02G37000.1"/>
    <property type="gene ID" value="OB02G37000"/>
</dbReference>
<evidence type="ECO:0000256" key="1">
    <source>
        <dbReference type="SAM" id="MobiDB-lite"/>
    </source>
</evidence>
<keyword evidence="3" id="KW-1185">Reference proteome</keyword>
<dbReference type="Proteomes" id="UP000006038">
    <property type="component" value="Unassembled WGS sequence"/>
</dbReference>
<feature type="region of interest" description="Disordered" evidence="1">
    <location>
        <begin position="1"/>
        <end position="31"/>
    </location>
</feature>